<sequence>MPYLRRWWCTVLMENLEIEGHGRRFAHFTEEGRKTADGSVAPVFRVPRKRKLDTMDGNGQVIVGPPAATSAAPTAPTAAPTVQCDSCVSIEQREESFSELEDFNEECEDTSCEEREERLREIQELSKDYQNTKWLFEEAKKAADWLNENSGLIKNKYWLPRVLDMEAEEQEEVLARQFENMNLFTFQFTTVQDHETFSIHVRDELHIRAMTSFVQRSFPNEK</sequence>
<accession>A0AAV6H093</accession>
<name>A0AAV6H093_9TELE</name>
<dbReference type="EMBL" id="JADWDJ010000007">
    <property type="protein sequence ID" value="KAG5278711.1"/>
    <property type="molecule type" value="Genomic_DNA"/>
</dbReference>
<proteinExistence type="predicted"/>
<comment type="caution">
    <text evidence="1">The sequence shown here is derived from an EMBL/GenBank/DDBJ whole genome shotgun (WGS) entry which is preliminary data.</text>
</comment>
<reference evidence="1" key="1">
    <citation type="submission" date="2020-10" db="EMBL/GenBank/DDBJ databases">
        <title>Chromosome-scale genome assembly of the Allis shad, Alosa alosa.</title>
        <authorList>
            <person name="Margot Z."/>
            <person name="Christophe K."/>
            <person name="Cabau C."/>
            <person name="Louis A."/>
            <person name="Berthelot C."/>
            <person name="Parey E."/>
            <person name="Roest Crollius H."/>
            <person name="Montfort J."/>
            <person name="Robinson-Rechavi M."/>
            <person name="Bucao C."/>
            <person name="Bouchez O."/>
            <person name="Gislard M."/>
            <person name="Lluch J."/>
            <person name="Milhes M."/>
            <person name="Lampietro C."/>
            <person name="Lopez Roques C."/>
            <person name="Donnadieu C."/>
            <person name="Braasch I."/>
            <person name="Desvignes T."/>
            <person name="Postlethwait J."/>
            <person name="Bobe J."/>
            <person name="Guiguen Y."/>
        </authorList>
    </citation>
    <scope>NUCLEOTIDE SEQUENCE</scope>
    <source>
        <strain evidence="1">M-15738</strain>
        <tissue evidence="1">Blood</tissue>
    </source>
</reference>
<keyword evidence="2" id="KW-1185">Reference proteome</keyword>
<protein>
    <submittedName>
        <fullName evidence="1">Uncharacterized protein</fullName>
    </submittedName>
</protein>
<dbReference type="Proteomes" id="UP000823561">
    <property type="component" value="Chromosome 7"/>
</dbReference>
<gene>
    <name evidence="1" type="ORF">AALO_G00101920</name>
</gene>
<dbReference type="AlphaFoldDB" id="A0AAV6H093"/>
<evidence type="ECO:0000313" key="1">
    <source>
        <dbReference type="EMBL" id="KAG5278711.1"/>
    </source>
</evidence>
<evidence type="ECO:0000313" key="2">
    <source>
        <dbReference type="Proteomes" id="UP000823561"/>
    </source>
</evidence>
<organism evidence="1 2">
    <name type="scientific">Alosa alosa</name>
    <name type="common">allis shad</name>
    <dbReference type="NCBI Taxonomy" id="278164"/>
    <lineage>
        <taxon>Eukaryota</taxon>
        <taxon>Metazoa</taxon>
        <taxon>Chordata</taxon>
        <taxon>Craniata</taxon>
        <taxon>Vertebrata</taxon>
        <taxon>Euteleostomi</taxon>
        <taxon>Actinopterygii</taxon>
        <taxon>Neopterygii</taxon>
        <taxon>Teleostei</taxon>
        <taxon>Clupei</taxon>
        <taxon>Clupeiformes</taxon>
        <taxon>Clupeoidei</taxon>
        <taxon>Clupeidae</taxon>
        <taxon>Alosa</taxon>
    </lineage>
</organism>